<dbReference type="Gene3D" id="3.30.420.340">
    <property type="entry name" value="UvrC, RNAse H endonuclease domain"/>
    <property type="match status" value="1"/>
</dbReference>
<evidence type="ECO:0000259" key="7">
    <source>
        <dbReference type="PROSITE" id="PS50151"/>
    </source>
</evidence>
<dbReference type="Pfam" id="PF02151">
    <property type="entry name" value="UVR"/>
    <property type="match status" value="1"/>
</dbReference>
<keyword evidence="11" id="KW-1185">Reference proteome</keyword>
<dbReference type="AlphaFoldDB" id="A0A178IEY5"/>
<dbReference type="Gene3D" id="4.10.860.10">
    <property type="entry name" value="UVR domain"/>
    <property type="match status" value="1"/>
</dbReference>
<dbReference type="Gene3D" id="3.40.1440.10">
    <property type="entry name" value="GIY-YIG endonuclease"/>
    <property type="match status" value="1"/>
</dbReference>
<keyword evidence="5" id="KW-0234">DNA repair</keyword>
<evidence type="ECO:0000256" key="1">
    <source>
        <dbReference type="ARBA" id="ARBA00022490"/>
    </source>
</evidence>
<dbReference type="CDD" id="cd10434">
    <property type="entry name" value="GIY-YIG_UvrC_Cho"/>
    <property type="match status" value="1"/>
</dbReference>
<dbReference type="SUPFAM" id="SSF82771">
    <property type="entry name" value="GIY-YIG endonuclease"/>
    <property type="match status" value="1"/>
</dbReference>
<keyword evidence="6" id="KW-0742">SOS response</keyword>
<dbReference type="SUPFAM" id="SSF47781">
    <property type="entry name" value="RuvA domain 2-like"/>
    <property type="match status" value="1"/>
</dbReference>
<dbReference type="InterPro" id="IPR036876">
    <property type="entry name" value="UVR_dom_sf"/>
</dbReference>
<dbReference type="SUPFAM" id="SSF46600">
    <property type="entry name" value="C-terminal UvrC-binding domain of UvrB"/>
    <property type="match status" value="1"/>
</dbReference>
<evidence type="ECO:0000313" key="10">
    <source>
        <dbReference type="EMBL" id="OAM87639.1"/>
    </source>
</evidence>
<keyword evidence="3" id="KW-0228">DNA excision</keyword>
<dbReference type="Pfam" id="PF01541">
    <property type="entry name" value="GIY-YIG"/>
    <property type="match status" value="1"/>
</dbReference>
<dbReference type="InterPro" id="IPR000305">
    <property type="entry name" value="GIY-YIG_endonuc"/>
</dbReference>
<accession>A0A178IEY5</accession>
<sequence>MRTQPPDKPSAVSPAGDGAPLTLKEKVRRLPGKPGVYLMKDRLGRIIYVGKAKNLKKRVSSYFTPSRRALVQQPKIRALIGLIEDFDTIEVRSEPEALLLEGRLIKQWKPRYNTDFVDDKRFLLVRVDLHEPIPRFRLTRLRKDDRSRYFGPFAHSGLLRKTLAQMRRQFGILLADAAPQKLPDGRWQLYDDIRQEIYGRANEVSENEYKQRALDACDFLEGKSREWLATLRDEMMTAAAKQEFEKAAELRDIAQALEKTLAPARRFEREQPLPPPAGDAPAALEALRAALGLPAPPARMECFDISHISGTYVVASMVHFAGGLPDKNHYRRYRIKSFTGNDDFRAMEEVVGRRYRRLRDEQKPFPELVVIDGGRGQVAAALKSFVALGLEPPALIGLAKKHETIIFPDARPPLNLPLTHPGLQLLQRLRDEAHRFANTYNADLRTRKIKESVLDDFPGLGPVRRAALLAHFGSMERLRAAGEQEISKVEGFGGKLAGELYMFLHAEAGQE</sequence>
<protein>
    <submittedName>
        <fullName evidence="10">Excinuclease ABC subunit C</fullName>
    </submittedName>
</protein>
<evidence type="ECO:0000256" key="3">
    <source>
        <dbReference type="ARBA" id="ARBA00022769"/>
    </source>
</evidence>
<feature type="domain" description="GIY-YIG" evidence="8">
    <location>
        <begin position="32"/>
        <end position="114"/>
    </location>
</feature>
<dbReference type="OrthoDB" id="9804933at2"/>
<keyword evidence="2" id="KW-0227">DNA damage</keyword>
<evidence type="ECO:0000259" key="9">
    <source>
        <dbReference type="PROSITE" id="PS50165"/>
    </source>
</evidence>
<dbReference type="FunFam" id="3.40.1440.10:FF:000001">
    <property type="entry name" value="UvrABC system protein C"/>
    <property type="match status" value="1"/>
</dbReference>
<dbReference type="PROSITE" id="PS50151">
    <property type="entry name" value="UVR"/>
    <property type="match status" value="1"/>
</dbReference>
<dbReference type="Pfam" id="PF08459">
    <property type="entry name" value="UvrC_RNaseH_dom"/>
    <property type="match status" value="1"/>
</dbReference>
<dbReference type="Pfam" id="PF14520">
    <property type="entry name" value="HHH_5"/>
    <property type="match status" value="1"/>
</dbReference>
<dbReference type="InterPro" id="IPR050066">
    <property type="entry name" value="UvrABC_protein_C"/>
</dbReference>
<reference evidence="10 11" key="1">
    <citation type="submission" date="2016-01" db="EMBL/GenBank/DDBJ databases">
        <title>High potential of lignocellulose degradation of a new Verrucomicrobia species.</title>
        <authorList>
            <person name="Wang Y."/>
            <person name="Shi Y."/>
            <person name="Qiu Z."/>
            <person name="Liu S."/>
            <person name="Yang H."/>
        </authorList>
    </citation>
    <scope>NUCLEOTIDE SEQUENCE [LARGE SCALE GENOMIC DNA]</scope>
    <source>
        <strain evidence="10 11">TSB47</strain>
    </source>
</reference>
<dbReference type="PROSITE" id="PS50165">
    <property type="entry name" value="UVRC"/>
    <property type="match status" value="1"/>
</dbReference>
<evidence type="ECO:0000256" key="5">
    <source>
        <dbReference type="ARBA" id="ARBA00023204"/>
    </source>
</evidence>
<dbReference type="GO" id="GO:0009381">
    <property type="term" value="F:excinuclease ABC activity"/>
    <property type="evidence" value="ECO:0007669"/>
    <property type="project" value="InterPro"/>
</dbReference>
<dbReference type="GO" id="GO:0009432">
    <property type="term" value="P:SOS response"/>
    <property type="evidence" value="ECO:0007669"/>
    <property type="project" value="UniProtKB-KW"/>
</dbReference>
<name>A0A178IEY5_9BACT</name>
<gene>
    <name evidence="10" type="ORF">AW736_22260</name>
</gene>
<organism evidence="10 11">
    <name type="scientific">Termitidicoccus mucosus</name>
    <dbReference type="NCBI Taxonomy" id="1184151"/>
    <lineage>
        <taxon>Bacteria</taxon>
        <taxon>Pseudomonadati</taxon>
        <taxon>Verrucomicrobiota</taxon>
        <taxon>Opitutia</taxon>
        <taxon>Opitutales</taxon>
        <taxon>Opitutaceae</taxon>
        <taxon>Termitidicoccus</taxon>
    </lineage>
</organism>
<dbReference type="InterPro" id="IPR010994">
    <property type="entry name" value="RuvA_2-like"/>
</dbReference>
<evidence type="ECO:0000259" key="8">
    <source>
        <dbReference type="PROSITE" id="PS50164"/>
    </source>
</evidence>
<dbReference type="GO" id="GO:0009380">
    <property type="term" value="C:excinuclease repair complex"/>
    <property type="evidence" value="ECO:0007669"/>
    <property type="project" value="TreeGrafter"/>
</dbReference>
<dbReference type="PROSITE" id="PS50164">
    <property type="entry name" value="GIY_YIG"/>
    <property type="match status" value="1"/>
</dbReference>
<evidence type="ECO:0000256" key="6">
    <source>
        <dbReference type="ARBA" id="ARBA00023236"/>
    </source>
</evidence>
<evidence type="ECO:0000256" key="2">
    <source>
        <dbReference type="ARBA" id="ARBA00022763"/>
    </source>
</evidence>
<evidence type="ECO:0000256" key="4">
    <source>
        <dbReference type="ARBA" id="ARBA00022881"/>
    </source>
</evidence>
<dbReference type="SMART" id="SM00465">
    <property type="entry name" value="GIYc"/>
    <property type="match status" value="1"/>
</dbReference>
<dbReference type="InterPro" id="IPR038476">
    <property type="entry name" value="UvrC_RNase_H_dom_sf"/>
</dbReference>
<keyword evidence="1" id="KW-0963">Cytoplasm</keyword>
<proteinExistence type="predicted"/>
<evidence type="ECO:0000313" key="11">
    <source>
        <dbReference type="Proteomes" id="UP000078486"/>
    </source>
</evidence>
<dbReference type="InterPro" id="IPR035901">
    <property type="entry name" value="GIY-YIG_endonuc_sf"/>
</dbReference>
<dbReference type="PANTHER" id="PTHR30562:SF1">
    <property type="entry name" value="UVRABC SYSTEM PROTEIN C"/>
    <property type="match status" value="1"/>
</dbReference>
<dbReference type="Gene3D" id="1.10.150.20">
    <property type="entry name" value="5' to 3' exonuclease, C-terminal subdomain"/>
    <property type="match status" value="1"/>
</dbReference>
<feature type="domain" description="UVR" evidence="7">
    <location>
        <begin position="225"/>
        <end position="260"/>
    </location>
</feature>
<dbReference type="Proteomes" id="UP000078486">
    <property type="component" value="Unassembled WGS sequence"/>
</dbReference>
<dbReference type="PANTHER" id="PTHR30562">
    <property type="entry name" value="UVRC/OXIDOREDUCTASE"/>
    <property type="match status" value="1"/>
</dbReference>
<dbReference type="InterPro" id="IPR047296">
    <property type="entry name" value="GIY-YIG_UvrC_Cho"/>
</dbReference>
<dbReference type="RefSeq" id="WP_068772509.1">
    <property type="nucleotide sequence ID" value="NZ_CP109796.1"/>
</dbReference>
<keyword evidence="4" id="KW-0267">Excision nuclease</keyword>
<dbReference type="STRING" id="1184151.AW736_22260"/>
<dbReference type="EMBL" id="LRRQ01000167">
    <property type="protein sequence ID" value="OAM87639.1"/>
    <property type="molecule type" value="Genomic_DNA"/>
</dbReference>
<dbReference type="GO" id="GO:0006289">
    <property type="term" value="P:nucleotide-excision repair"/>
    <property type="evidence" value="ECO:0007669"/>
    <property type="project" value="InterPro"/>
</dbReference>
<dbReference type="InterPro" id="IPR001943">
    <property type="entry name" value="UVR_dom"/>
</dbReference>
<comment type="caution">
    <text evidence="10">The sequence shown here is derived from an EMBL/GenBank/DDBJ whole genome shotgun (WGS) entry which is preliminary data.</text>
</comment>
<feature type="domain" description="UvrC family homology region profile" evidence="9">
    <location>
        <begin position="252"/>
        <end position="385"/>
    </location>
</feature>
<dbReference type="InterPro" id="IPR001162">
    <property type="entry name" value="UvrC_RNase_H_dom"/>
</dbReference>